<dbReference type="SUPFAM" id="SSF53756">
    <property type="entry name" value="UDP-Glycosyltransferase/glycogen phosphorylase"/>
    <property type="match status" value="1"/>
</dbReference>
<evidence type="ECO:0000256" key="1">
    <source>
        <dbReference type="ARBA" id="ARBA00022676"/>
    </source>
</evidence>
<evidence type="ECO:0000313" key="3">
    <source>
        <dbReference type="EMBL" id="MBT1701895.1"/>
    </source>
</evidence>
<dbReference type="PANTHER" id="PTHR30160">
    <property type="entry name" value="TETRAACYLDISACCHARIDE 4'-KINASE-RELATED"/>
    <property type="match status" value="1"/>
</dbReference>
<organism evidence="3 4">
    <name type="scientific">Chryseosolibacter indicus</name>
    <dbReference type="NCBI Taxonomy" id="2782351"/>
    <lineage>
        <taxon>Bacteria</taxon>
        <taxon>Pseudomonadati</taxon>
        <taxon>Bacteroidota</taxon>
        <taxon>Cytophagia</taxon>
        <taxon>Cytophagales</taxon>
        <taxon>Chryseotaleaceae</taxon>
        <taxon>Chryseosolibacter</taxon>
    </lineage>
</organism>
<keyword evidence="2" id="KW-0808">Transferase</keyword>
<dbReference type="RefSeq" id="WP_254151591.1">
    <property type="nucleotide sequence ID" value="NZ_JAHESD010000002.1"/>
</dbReference>
<dbReference type="EMBL" id="JAHESD010000002">
    <property type="protein sequence ID" value="MBT1701895.1"/>
    <property type="molecule type" value="Genomic_DNA"/>
</dbReference>
<protein>
    <submittedName>
        <fullName evidence="3">Glycosyltransferase family 9 protein</fullName>
    </submittedName>
</protein>
<accession>A0ABS5VKC5</accession>
<dbReference type="InterPro" id="IPR002201">
    <property type="entry name" value="Glyco_trans_9"/>
</dbReference>
<evidence type="ECO:0000313" key="4">
    <source>
        <dbReference type="Proteomes" id="UP000772618"/>
    </source>
</evidence>
<dbReference type="PANTHER" id="PTHR30160:SF7">
    <property type="entry name" value="ADP-HEPTOSE--LPS HEPTOSYLTRANSFERASE 2"/>
    <property type="match status" value="1"/>
</dbReference>
<dbReference type="Pfam" id="PF01075">
    <property type="entry name" value="Glyco_transf_9"/>
    <property type="match status" value="1"/>
</dbReference>
<dbReference type="Proteomes" id="UP000772618">
    <property type="component" value="Unassembled WGS sequence"/>
</dbReference>
<gene>
    <name evidence="3" type="ORF">KK060_01310</name>
</gene>
<proteinExistence type="predicted"/>
<dbReference type="InterPro" id="IPR051199">
    <property type="entry name" value="LPS_LOS_Heptosyltrfase"/>
</dbReference>
<evidence type="ECO:0000256" key="2">
    <source>
        <dbReference type="ARBA" id="ARBA00022679"/>
    </source>
</evidence>
<sequence>MNVIKKINVFRGKVLRKLTRNIGSSHLNRRFDLKEEIEIKKILVCRPNHRLGNLLLITPLLQDIADTLPEARVDLFVKGSSARTIFKNYDNINNIIQLPRKPFKNIIDYMKGWLSLAINRYDIVINVVNHSSSGRLSTQYANAKFKFFGDINSDITSQYPDYQHMAKYPVYSFRYHLSKLNINASRKPVANLDLKLTIAEIENGRKLLNNLINNNRRTICIFTYATGSKCYSQAWWEEVYNRLKTEYKDFNIIEILPVENISLIGFKAPSFYSKDIREIGSLIANTEVFLGADSGMMHLASAVHTPTIGLFKVSKENTYKPYNNKSTSINTTKENHLEECIQTINNILQPTAHV</sequence>
<reference evidence="3 4" key="1">
    <citation type="submission" date="2021-05" db="EMBL/GenBank/DDBJ databases">
        <title>A Polyphasic approach of four new species of the genus Ohtaekwangia: Ohtaekwangia histidinii sp. nov., Ohtaekwangia cretensis sp. nov., Ohtaekwangia indiensis sp. nov., Ohtaekwangia reichenbachii sp. nov. from diverse environment.</title>
        <authorList>
            <person name="Octaviana S."/>
        </authorList>
    </citation>
    <scope>NUCLEOTIDE SEQUENCE [LARGE SCALE GENOMIC DNA]</scope>
    <source>
        <strain evidence="3 4">PWU20</strain>
    </source>
</reference>
<keyword evidence="4" id="KW-1185">Reference proteome</keyword>
<dbReference type="CDD" id="cd03789">
    <property type="entry name" value="GT9_LPS_heptosyltransferase"/>
    <property type="match status" value="1"/>
</dbReference>
<keyword evidence="1" id="KW-0328">Glycosyltransferase</keyword>
<dbReference type="Gene3D" id="3.40.50.2000">
    <property type="entry name" value="Glycogen Phosphorylase B"/>
    <property type="match status" value="2"/>
</dbReference>
<name>A0ABS5VKC5_9BACT</name>
<comment type="caution">
    <text evidence="3">The sequence shown here is derived from an EMBL/GenBank/DDBJ whole genome shotgun (WGS) entry which is preliminary data.</text>
</comment>